<keyword evidence="1" id="KW-0175">Coiled coil</keyword>
<accession>A0A6A4G061</accession>
<feature type="region of interest" description="Disordered" evidence="2">
    <location>
        <begin position="72"/>
        <end position="121"/>
    </location>
</feature>
<feature type="coiled-coil region" evidence="1">
    <location>
        <begin position="206"/>
        <end position="233"/>
    </location>
</feature>
<keyword evidence="4" id="KW-1185">Reference proteome</keyword>
<dbReference type="Proteomes" id="UP000434957">
    <property type="component" value="Unassembled WGS sequence"/>
</dbReference>
<evidence type="ECO:0008006" key="5">
    <source>
        <dbReference type="Google" id="ProtNLM"/>
    </source>
</evidence>
<dbReference type="Gene3D" id="1.20.5.170">
    <property type="match status" value="1"/>
</dbReference>
<evidence type="ECO:0000256" key="2">
    <source>
        <dbReference type="SAM" id="MobiDB-lite"/>
    </source>
</evidence>
<reference evidence="3 4" key="1">
    <citation type="submission" date="2018-08" db="EMBL/GenBank/DDBJ databases">
        <title>Genomic investigation of the strawberry pathogen Phytophthora fragariae indicates pathogenicity is determined by transcriptional variation in three key races.</title>
        <authorList>
            <person name="Adams T.M."/>
            <person name="Armitage A.D."/>
            <person name="Sobczyk M.K."/>
            <person name="Bates H.J."/>
            <person name="Dunwell J.M."/>
            <person name="Nellist C.F."/>
            <person name="Harrison R.J."/>
        </authorList>
    </citation>
    <scope>NUCLEOTIDE SEQUENCE [LARGE SCALE GENOMIC DNA]</scope>
    <source>
        <strain evidence="3 4">SCRP333</strain>
    </source>
</reference>
<dbReference type="CDD" id="cd14686">
    <property type="entry name" value="bZIP"/>
    <property type="match status" value="1"/>
</dbReference>
<evidence type="ECO:0000313" key="3">
    <source>
        <dbReference type="EMBL" id="KAE9350773.1"/>
    </source>
</evidence>
<feature type="region of interest" description="Disordered" evidence="2">
    <location>
        <begin position="162"/>
        <end position="186"/>
    </location>
</feature>
<evidence type="ECO:0000313" key="4">
    <source>
        <dbReference type="Proteomes" id="UP000434957"/>
    </source>
</evidence>
<dbReference type="EMBL" id="QXFT01000212">
    <property type="protein sequence ID" value="KAE9350773.1"/>
    <property type="molecule type" value="Genomic_DNA"/>
</dbReference>
<gene>
    <name evidence="3" type="ORF">PR003_g5206</name>
</gene>
<proteinExistence type="predicted"/>
<evidence type="ECO:0000256" key="1">
    <source>
        <dbReference type="SAM" id="Coils"/>
    </source>
</evidence>
<comment type="caution">
    <text evidence="3">The sequence shown here is derived from an EMBL/GenBank/DDBJ whole genome shotgun (WGS) entry which is preliminary data.</text>
</comment>
<dbReference type="AlphaFoldDB" id="A0A6A4G061"/>
<organism evidence="3 4">
    <name type="scientific">Phytophthora rubi</name>
    <dbReference type="NCBI Taxonomy" id="129364"/>
    <lineage>
        <taxon>Eukaryota</taxon>
        <taxon>Sar</taxon>
        <taxon>Stramenopiles</taxon>
        <taxon>Oomycota</taxon>
        <taxon>Peronosporomycetes</taxon>
        <taxon>Peronosporales</taxon>
        <taxon>Peronosporaceae</taxon>
        <taxon>Phytophthora</taxon>
    </lineage>
</organism>
<sequence>MSAQTEPVRRISELLSSTQVVERVARFKRSRPPHPLVIPQIGRHLADAAMESGDSASGSLGFSVPLAAIRASRSSASKRSGGDCDPAPANKKRMLTPPPSVENDLDSASPRTDASWPSDEEPNELLLDLKCVTNVEQKKSKAPAASKQHALSTDGMSAEAIKQHKAQRRRDQVRAASRRCRDRQRKETEDLRTKVFQLEEFIAHTMQSHEWEMRQQQERVQALQHENQLLAQHLAAAARAATVRVEDIEPVPLGTPVKLEDNTLPDDLVHCIADDVPTPWSQEFVYHAVEDTTRQLVTMLESDVEPVKSPVIFGWQFDFWSQGDKYYGRNRKFFPGVTALELGKRMQTVDPQRYMDTFPEVKKMEILQVFDDNVLVMRLVKALPGKTFTQAVNARFLAAAAPPTGSTSRWVYADRTIDEPTDGEYALENECNGYVFEDTVQELPDGTCIEGCLAQGVGQFESGGLECSVLLEELAKAFSSVVLRWESLFINDFMADDADGFADMVLDL</sequence>
<protein>
    <recommendedName>
        <fullName evidence="5">BZIP domain-containing protein</fullName>
    </recommendedName>
</protein>
<name>A0A6A4G061_9STRA</name>